<sequence>MLGALRRCTASIPRSIASVTSSSRIPSFRPSSLSSKITRVPRPRTFHQSSTWLQEAATRQLAEDEQEAVDQFEGPLSEFKDLATTGIIHENVVKSLTEEMKLKTMTEVQSATITAALEGTDIIAQARTGTGKTIAFLLPILQRILQADPDLANRTRGNRTQASDIRAIIISPTRELAEQIGQEATRMCANTNVIVQTAVGGTQKSFMLRKTQKEGCHILVGTPGRVKDILQDPYSGVTAPKLDCFVLDEADRLLDAGFWPEIEAIQKLCPDRREKDRQTLMFSATIPREVVHLVRQTLKKGYQFVKCIQDNEAPTIERVPQKMVKVVGLENLLPTLYELTQREIKAREGGLPFKAMAFFPSTAEVALAANTFRQLSGTDGRHTLESMKIYEIHAKLSQGQRTRAADSFKRAESALLFTSDVTARGMDFPNVTHVIQVGQPSSRDTYIHRVGRTGRAGKEGESWIILTELELREAQHRLKNLPIIQDDTLHAPKVDMSTSAQVPAHVASILTDLGKALKRVDHQDMSKVYLALLGIYQYIPQKRTLIEAMNRLARYGWGLEKPPPVPAGLAKKLQITNIPGVNISSGFGDDMAGSRGGGSSRGGFGDRGGSSRGGFGGGDRPPRRDFGDRGGSSRGGFGDRGGSSRGGFGGGDRAPRRDFGDRGNSSRGGSSRGGFGDRGGSRGDSSRKYQGRNEGGYGGRSSGGHGGDRG</sequence>
<dbReference type="GO" id="GO:0003723">
    <property type="term" value="F:RNA binding"/>
    <property type="evidence" value="ECO:0007669"/>
    <property type="project" value="UniProtKB-UniRule"/>
</dbReference>
<feature type="domain" description="Helicase ATP-binding" evidence="9">
    <location>
        <begin position="113"/>
        <end position="304"/>
    </location>
</feature>
<comment type="catalytic activity">
    <reaction evidence="7">
        <text>ATP + H2O = ADP + phosphate + H(+)</text>
        <dbReference type="Rhea" id="RHEA:13065"/>
        <dbReference type="ChEBI" id="CHEBI:15377"/>
        <dbReference type="ChEBI" id="CHEBI:15378"/>
        <dbReference type="ChEBI" id="CHEBI:30616"/>
        <dbReference type="ChEBI" id="CHEBI:43474"/>
        <dbReference type="ChEBI" id="CHEBI:456216"/>
        <dbReference type="EC" id="3.6.4.13"/>
    </reaction>
</comment>
<dbReference type="Proteomes" id="UP000490939">
    <property type="component" value="Unassembled WGS sequence"/>
</dbReference>
<evidence type="ECO:0000256" key="2">
    <source>
        <dbReference type="ARBA" id="ARBA00022801"/>
    </source>
</evidence>
<dbReference type="InterPro" id="IPR001650">
    <property type="entry name" value="Helicase_C-like"/>
</dbReference>
<dbReference type="InterPro" id="IPR000629">
    <property type="entry name" value="RNA-helicase_DEAD-box_CS"/>
</dbReference>
<evidence type="ECO:0000256" key="1">
    <source>
        <dbReference type="ARBA" id="ARBA00022741"/>
    </source>
</evidence>
<dbReference type="EMBL" id="WNWR01000261">
    <property type="protein sequence ID" value="KAE9986343.1"/>
    <property type="molecule type" value="Genomic_DNA"/>
</dbReference>
<dbReference type="SMART" id="SM00487">
    <property type="entry name" value="DEXDc"/>
    <property type="match status" value="1"/>
</dbReference>
<comment type="caution">
    <text evidence="12">The sequence shown here is derived from an EMBL/GenBank/DDBJ whole genome shotgun (WGS) entry which is preliminary data.</text>
</comment>
<dbReference type="Proteomes" id="UP000447873">
    <property type="component" value="Unassembled WGS sequence"/>
</dbReference>
<dbReference type="EC" id="3.6.4.13" evidence="7"/>
<evidence type="ECO:0000313" key="12">
    <source>
        <dbReference type="EMBL" id="KAE9982108.1"/>
    </source>
</evidence>
<dbReference type="InterPro" id="IPR027417">
    <property type="entry name" value="P-loop_NTPase"/>
</dbReference>
<keyword evidence="5 7" id="KW-0694">RNA-binding</keyword>
<comment type="domain">
    <text evidence="7">The Q motif is unique to and characteristic of the DEAD box family of RNA helicases and controls ATP binding and hydrolysis.</text>
</comment>
<feature type="region of interest" description="Disordered" evidence="8">
    <location>
        <begin position="584"/>
        <end position="710"/>
    </location>
</feature>
<dbReference type="OrthoDB" id="193716at2759"/>
<evidence type="ECO:0000313" key="14">
    <source>
        <dbReference type="Proteomes" id="UP000447873"/>
    </source>
</evidence>
<feature type="compositionally biased region" description="Gly residues" evidence="8">
    <location>
        <begin position="693"/>
        <end position="710"/>
    </location>
</feature>
<dbReference type="SMART" id="SM00490">
    <property type="entry name" value="HELICc"/>
    <property type="match status" value="1"/>
</dbReference>
<comment type="similarity">
    <text evidence="6">Belongs to the DEAD box helicase family.</text>
</comment>
<dbReference type="PROSITE" id="PS51192">
    <property type="entry name" value="HELICASE_ATP_BIND_1"/>
    <property type="match status" value="1"/>
</dbReference>
<feature type="compositionally biased region" description="Gly residues" evidence="8">
    <location>
        <begin position="594"/>
        <end position="619"/>
    </location>
</feature>
<keyword evidence="3 6" id="KW-0347">Helicase</keyword>
<keyword evidence="4 6" id="KW-0067">ATP-binding</keyword>
<dbReference type="AlphaFoldDB" id="A0A8H3V6K3"/>
<dbReference type="PROSITE" id="PS00039">
    <property type="entry name" value="DEAD_ATP_HELICASE"/>
    <property type="match status" value="1"/>
</dbReference>
<accession>A0A8H3V6K3</accession>
<evidence type="ECO:0000256" key="5">
    <source>
        <dbReference type="ARBA" id="ARBA00022884"/>
    </source>
</evidence>
<dbReference type="Pfam" id="PF00270">
    <property type="entry name" value="DEAD"/>
    <property type="match status" value="1"/>
</dbReference>
<feature type="compositionally biased region" description="Gly residues" evidence="8">
    <location>
        <begin position="629"/>
        <end position="652"/>
    </location>
</feature>
<reference evidence="12 14" key="1">
    <citation type="submission" date="2018-12" db="EMBL/GenBank/DDBJ databases">
        <title>Venturia inaequalis Genome Resource.</title>
        <authorList>
            <person name="Lichtner F.J."/>
        </authorList>
    </citation>
    <scope>NUCLEOTIDE SEQUENCE [LARGE SCALE GENOMIC DNA]</scope>
    <source>
        <strain evidence="12 14">120213</strain>
        <strain evidence="11">Bline_iso_100314</strain>
        <strain evidence="13 15">DMI_063113</strain>
    </source>
</reference>
<dbReference type="Gene3D" id="3.40.50.300">
    <property type="entry name" value="P-loop containing nucleotide triphosphate hydrolases"/>
    <property type="match status" value="2"/>
</dbReference>
<proteinExistence type="inferred from homology"/>
<dbReference type="InterPro" id="IPR014001">
    <property type="entry name" value="Helicase_ATP-bd"/>
</dbReference>
<evidence type="ECO:0000313" key="15">
    <source>
        <dbReference type="Proteomes" id="UP000490939"/>
    </source>
</evidence>
<evidence type="ECO:0000256" key="7">
    <source>
        <dbReference type="RuleBase" id="RU365068"/>
    </source>
</evidence>
<keyword evidence="15" id="KW-1185">Reference proteome</keyword>
<dbReference type="SUPFAM" id="SSF52540">
    <property type="entry name" value="P-loop containing nucleoside triphosphate hydrolases"/>
    <property type="match status" value="2"/>
</dbReference>
<evidence type="ECO:0000313" key="13">
    <source>
        <dbReference type="EMBL" id="KAE9986343.1"/>
    </source>
</evidence>
<keyword evidence="1 6" id="KW-0547">Nucleotide-binding</keyword>
<evidence type="ECO:0000259" key="10">
    <source>
        <dbReference type="PROSITE" id="PS51194"/>
    </source>
</evidence>
<evidence type="ECO:0000256" key="6">
    <source>
        <dbReference type="RuleBase" id="RU000492"/>
    </source>
</evidence>
<dbReference type="InterPro" id="IPR011545">
    <property type="entry name" value="DEAD/DEAH_box_helicase_dom"/>
</dbReference>
<feature type="domain" description="Helicase C-terminal" evidence="10">
    <location>
        <begin position="332"/>
        <end position="500"/>
    </location>
</feature>
<dbReference type="GO" id="GO:0003724">
    <property type="term" value="F:RNA helicase activity"/>
    <property type="evidence" value="ECO:0007669"/>
    <property type="project" value="UniProtKB-EC"/>
</dbReference>
<protein>
    <recommendedName>
        <fullName evidence="7">ATP-dependent RNA helicase</fullName>
        <ecNumber evidence="7">3.6.4.13</ecNumber>
    </recommendedName>
</protein>
<dbReference type="CDD" id="cd18787">
    <property type="entry name" value="SF2_C_DEAD"/>
    <property type="match status" value="1"/>
</dbReference>
<organism evidence="12 14">
    <name type="scientific">Venturia inaequalis</name>
    <name type="common">Apple scab fungus</name>
    <dbReference type="NCBI Taxonomy" id="5025"/>
    <lineage>
        <taxon>Eukaryota</taxon>
        <taxon>Fungi</taxon>
        <taxon>Dikarya</taxon>
        <taxon>Ascomycota</taxon>
        <taxon>Pezizomycotina</taxon>
        <taxon>Dothideomycetes</taxon>
        <taxon>Pleosporomycetidae</taxon>
        <taxon>Venturiales</taxon>
        <taxon>Venturiaceae</taxon>
        <taxon>Venturia</taxon>
    </lineage>
</organism>
<dbReference type="PROSITE" id="PS51194">
    <property type="entry name" value="HELICASE_CTER"/>
    <property type="match status" value="1"/>
</dbReference>
<dbReference type="GO" id="GO:0016787">
    <property type="term" value="F:hydrolase activity"/>
    <property type="evidence" value="ECO:0007669"/>
    <property type="project" value="UniProtKB-KW"/>
</dbReference>
<evidence type="ECO:0000256" key="3">
    <source>
        <dbReference type="ARBA" id="ARBA00022806"/>
    </source>
</evidence>
<keyword evidence="2 6" id="KW-0378">Hydrolase</keyword>
<dbReference type="GO" id="GO:0005524">
    <property type="term" value="F:ATP binding"/>
    <property type="evidence" value="ECO:0007669"/>
    <property type="project" value="UniProtKB-UniRule"/>
</dbReference>
<comment type="function">
    <text evidence="7">RNA helicase.</text>
</comment>
<dbReference type="EMBL" id="WNWS01000080">
    <property type="protein sequence ID" value="KAE9982108.1"/>
    <property type="molecule type" value="Genomic_DNA"/>
</dbReference>
<evidence type="ECO:0000256" key="4">
    <source>
        <dbReference type="ARBA" id="ARBA00022840"/>
    </source>
</evidence>
<evidence type="ECO:0000313" key="11">
    <source>
        <dbReference type="EMBL" id="KAE9962267.1"/>
    </source>
</evidence>
<dbReference type="PANTHER" id="PTHR24031">
    <property type="entry name" value="RNA HELICASE"/>
    <property type="match status" value="1"/>
</dbReference>
<dbReference type="EMBL" id="WNWQ01001104">
    <property type="protein sequence ID" value="KAE9962267.1"/>
    <property type="molecule type" value="Genomic_DNA"/>
</dbReference>
<gene>
    <name evidence="11" type="ORF">BLS_000580</name>
    <name evidence="13" type="ORF">EG327_004390</name>
    <name evidence="12" type="ORF">EG328_011212</name>
</gene>
<dbReference type="Pfam" id="PF00271">
    <property type="entry name" value="Helicase_C"/>
    <property type="match status" value="1"/>
</dbReference>
<evidence type="ECO:0000259" key="9">
    <source>
        <dbReference type="PROSITE" id="PS51192"/>
    </source>
</evidence>
<dbReference type="Proteomes" id="UP000433883">
    <property type="component" value="Unassembled WGS sequence"/>
</dbReference>
<evidence type="ECO:0000256" key="8">
    <source>
        <dbReference type="SAM" id="MobiDB-lite"/>
    </source>
</evidence>
<name>A0A8H3V6K3_VENIN</name>